<reference evidence="1 2" key="1">
    <citation type="submission" date="2016-05" db="EMBL/GenBank/DDBJ databases">
        <title>Diversity and Homogeneity among Thermoacidophilic Verrucomicrobia Methanotrophs Linked with Geographical Origin.</title>
        <authorList>
            <person name="Erikstad H.-A."/>
            <person name="Smestad N.B."/>
            <person name="Ceballos R.M."/>
            <person name="Birkeland N.-K."/>
        </authorList>
    </citation>
    <scope>NUCLEOTIDE SEQUENCE [LARGE SCALE GENOMIC DNA]</scope>
    <source>
        <strain evidence="1 2">Phi</strain>
    </source>
</reference>
<comment type="caution">
    <text evidence="1">The sequence shown here is derived from an EMBL/GenBank/DDBJ whole genome shotgun (WGS) entry which is preliminary data.</text>
</comment>
<dbReference type="EMBL" id="LXQC01000163">
    <property type="protein sequence ID" value="TFE67059.1"/>
    <property type="molecule type" value="Genomic_DNA"/>
</dbReference>
<name>A0A4Y8P920_9BACT</name>
<sequence length="238" mass="26465">MRLSFPTSFHFRTLIDLSYPLDFHFPIFPGQEPVGQVSLRVTKEDGYASNRWDMPEHWGTHLDAPLHYSKGAKTVADIALSELFCPLAVINITNRAATDPDTEVSLEDILSWEREHGLIPAKSVVIMYSGWGKWVHNPQFYNKKEDGLLHFPGFSVEAVQFLINSREISGIGVDTLSIDCGKSQDYPVHKTLFAAGKWALECLHNVQDLPPAGAWILVGPIPLKGATGFPARVFGLIP</sequence>
<dbReference type="PANTHER" id="PTHR31118">
    <property type="entry name" value="CYCLASE-LIKE PROTEIN 2"/>
    <property type="match status" value="1"/>
</dbReference>
<dbReference type="Proteomes" id="UP000297713">
    <property type="component" value="Unassembled WGS sequence"/>
</dbReference>
<dbReference type="InterPro" id="IPR007325">
    <property type="entry name" value="KFase/CYL"/>
</dbReference>
<dbReference type="AlphaFoldDB" id="A0A4Y8P920"/>
<dbReference type="GO" id="GO:0004061">
    <property type="term" value="F:arylformamidase activity"/>
    <property type="evidence" value="ECO:0007669"/>
    <property type="project" value="InterPro"/>
</dbReference>
<evidence type="ECO:0000313" key="1">
    <source>
        <dbReference type="EMBL" id="TFE67059.1"/>
    </source>
</evidence>
<dbReference type="GO" id="GO:0019441">
    <property type="term" value="P:L-tryptophan catabolic process to kynurenine"/>
    <property type="evidence" value="ECO:0007669"/>
    <property type="project" value="InterPro"/>
</dbReference>
<dbReference type="RefSeq" id="WP_134440642.1">
    <property type="nucleotide sequence ID" value="NZ_LXQC01000163.1"/>
</dbReference>
<dbReference type="OrthoDB" id="9796085at2"/>
<organism evidence="1 2">
    <name type="scientific">Methylacidiphilum caldifontis</name>
    <dbReference type="NCBI Taxonomy" id="2795386"/>
    <lineage>
        <taxon>Bacteria</taxon>
        <taxon>Pseudomonadati</taxon>
        <taxon>Verrucomicrobiota</taxon>
        <taxon>Methylacidiphilae</taxon>
        <taxon>Methylacidiphilales</taxon>
        <taxon>Methylacidiphilaceae</taxon>
        <taxon>Methylacidiphilum (ex Ratnadevi et al. 2023)</taxon>
    </lineage>
</organism>
<keyword evidence="2" id="KW-1185">Reference proteome</keyword>
<accession>A0A4Y8P920</accession>
<dbReference type="PANTHER" id="PTHR31118:SF12">
    <property type="entry name" value="CYCLASE-LIKE PROTEIN 2"/>
    <property type="match status" value="1"/>
</dbReference>
<dbReference type="SUPFAM" id="SSF102198">
    <property type="entry name" value="Putative cyclase"/>
    <property type="match status" value="1"/>
</dbReference>
<dbReference type="Pfam" id="PF04199">
    <property type="entry name" value="Cyclase"/>
    <property type="match status" value="1"/>
</dbReference>
<dbReference type="InterPro" id="IPR037175">
    <property type="entry name" value="KFase_sf"/>
</dbReference>
<evidence type="ECO:0000313" key="2">
    <source>
        <dbReference type="Proteomes" id="UP000297713"/>
    </source>
</evidence>
<protein>
    <submittedName>
        <fullName evidence="1">Kynurenine formamidase</fullName>
    </submittedName>
</protein>
<dbReference type="Gene3D" id="3.50.30.50">
    <property type="entry name" value="Putative cyclase"/>
    <property type="match status" value="1"/>
</dbReference>
<gene>
    <name evidence="1" type="ORF">A7Q10_09995</name>
</gene>
<proteinExistence type="predicted"/>